<accession>A0A067M2P8</accession>
<evidence type="ECO:0000313" key="7">
    <source>
        <dbReference type="Proteomes" id="UP000027195"/>
    </source>
</evidence>
<evidence type="ECO:0000256" key="2">
    <source>
        <dbReference type="ARBA" id="ARBA00022630"/>
    </source>
</evidence>
<dbReference type="PANTHER" id="PTHR23023">
    <property type="entry name" value="DIMETHYLANILINE MONOOXYGENASE"/>
    <property type="match status" value="1"/>
</dbReference>
<dbReference type="STRING" id="930990.A0A067M2P8"/>
<comment type="similarity">
    <text evidence="1">Belongs to the FMO family.</text>
</comment>
<dbReference type="Gene3D" id="3.50.50.60">
    <property type="entry name" value="FAD/NAD(P)-binding domain"/>
    <property type="match status" value="2"/>
</dbReference>
<dbReference type="InterPro" id="IPR020946">
    <property type="entry name" value="Flavin_mOase-like"/>
</dbReference>
<gene>
    <name evidence="6" type="ORF">BOTBODRAFT_122237</name>
</gene>
<evidence type="ECO:0000256" key="4">
    <source>
        <dbReference type="ARBA" id="ARBA00022857"/>
    </source>
</evidence>
<evidence type="ECO:0000313" key="6">
    <source>
        <dbReference type="EMBL" id="KDQ05816.1"/>
    </source>
</evidence>
<dbReference type="InterPro" id="IPR036188">
    <property type="entry name" value="FAD/NAD-bd_sf"/>
</dbReference>
<dbReference type="HOGENOM" id="CLU_006909_5_1_1"/>
<dbReference type="GO" id="GO:0004499">
    <property type="term" value="F:N,N-dimethylaniline monooxygenase activity"/>
    <property type="evidence" value="ECO:0007669"/>
    <property type="project" value="InterPro"/>
</dbReference>
<evidence type="ECO:0008006" key="8">
    <source>
        <dbReference type="Google" id="ProtNLM"/>
    </source>
</evidence>
<dbReference type="Proteomes" id="UP000027195">
    <property type="component" value="Unassembled WGS sequence"/>
</dbReference>
<dbReference type="GO" id="GO:0050660">
    <property type="term" value="F:flavin adenine dinucleotide binding"/>
    <property type="evidence" value="ECO:0007669"/>
    <property type="project" value="InterPro"/>
</dbReference>
<dbReference type="OrthoDB" id="66881at2759"/>
<protein>
    <recommendedName>
        <fullName evidence="8">FAD/NAD(P)-binding domain-containing protein</fullName>
    </recommendedName>
</protein>
<keyword evidence="4" id="KW-0521">NADP</keyword>
<dbReference type="InterPro" id="IPR050346">
    <property type="entry name" value="FMO-like"/>
</dbReference>
<proteinExistence type="inferred from homology"/>
<keyword evidence="3" id="KW-0274">FAD</keyword>
<dbReference type="InParanoid" id="A0A067M2P8"/>
<keyword evidence="2" id="KW-0285">Flavoprotein</keyword>
<organism evidence="6 7">
    <name type="scientific">Botryobasidium botryosum (strain FD-172 SS1)</name>
    <dbReference type="NCBI Taxonomy" id="930990"/>
    <lineage>
        <taxon>Eukaryota</taxon>
        <taxon>Fungi</taxon>
        <taxon>Dikarya</taxon>
        <taxon>Basidiomycota</taxon>
        <taxon>Agaricomycotina</taxon>
        <taxon>Agaricomycetes</taxon>
        <taxon>Cantharellales</taxon>
        <taxon>Botryobasidiaceae</taxon>
        <taxon>Botryobasidium</taxon>
    </lineage>
</organism>
<dbReference type="InterPro" id="IPR000960">
    <property type="entry name" value="Flavin_mOase"/>
</dbReference>
<keyword evidence="7" id="KW-1185">Reference proteome</keyword>
<reference evidence="7" key="1">
    <citation type="journal article" date="2014" name="Proc. Natl. Acad. Sci. U.S.A.">
        <title>Extensive sampling of basidiomycete genomes demonstrates inadequacy of the white-rot/brown-rot paradigm for wood decay fungi.</title>
        <authorList>
            <person name="Riley R."/>
            <person name="Salamov A.A."/>
            <person name="Brown D.W."/>
            <person name="Nagy L.G."/>
            <person name="Floudas D."/>
            <person name="Held B.W."/>
            <person name="Levasseur A."/>
            <person name="Lombard V."/>
            <person name="Morin E."/>
            <person name="Otillar R."/>
            <person name="Lindquist E.A."/>
            <person name="Sun H."/>
            <person name="LaButti K.M."/>
            <person name="Schmutz J."/>
            <person name="Jabbour D."/>
            <person name="Luo H."/>
            <person name="Baker S.E."/>
            <person name="Pisabarro A.G."/>
            <person name="Walton J.D."/>
            <person name="Blanchette R.A."/>
            <person name="Henrissat B."/>
            <person name="Martin F."/>
            <person name="Cullen D."/>
            <person name="Hibbett D.S."/>
            <person name="Grigoriev I.V."/>
        </authorList>
    </citation>
    <scope>NUCLEOTIDE SEQUENCE [LARGE SCALE GENOMIC DNA]</scope>
    <source>
        <strain evidence="7">FD-172 SS1</strain>
    </source>
</reference>
<evidence type="ECO:0000256" key="3">
    <source>
        <dbReference type="ARBA" id="ARBA00022827"/>
    </source>
</evidence>
<dbReference type="Pfam" id="PF00743">
    <property type="entry name" value="FMO-like"/>
    <property type="match status" value="1"/>
</dbReference>
<dbReference type="EMBL" id="KL198183">
    <property type="protein sequence ID" value="KDQ05816.1"/>
    <property type="molecule type" value="Genomic_DNA"/>
</dbReference>
<evidence type="ECO:0000256" key="5">
    <source>
        <dbReference type="ARBA" id="ARBA00023002"/>
    </source>
</evidence>
<evidence type="ECO:0000256" key="1">
    <source>
        <dbReference type="ARBA" id="ARBA00009183"/>
    </source>
</evidence>
<dbReference type="SUPFAM" id="SSF51905">
    <property type="entry name" value="FAD/NAD(P)-binding domain"/>
    <property type="match status" value="2"/>
</dbReference>
<name>A0A067M2P8_BOTB1</name>
<keyword evidence="5" id="KW-0560">Oxidoreductase</keyword>
<dbReference type="PRINTS" id="PR00370">
    <property type="entry name" value="FMOXYGENASE"/>
</dbReference>
<dbReference type="GO" id="GO:0050661">
    <property type="term" value="F:NADP binding"/>
    <property type="evidence" value="ECO:0007669"/>
    <property type="project" value="InterPro"/>
</dbReference>
<sequence length="551" mass="61178">MRLSQAFFTLLGIGFSKDLDSGQPQQPHGTLDHKSIAIVGAGTAGLAALKSLLDLPIEVRSGWEIILYEQRRGVGGVWLPDPNTPNPPHLPETPLYPGLRTNTPHPTMTYPNFPFPPGTPLIASHKDVLAYHESYAAHYNLTVHIRLNHTVLRTSWEGDASAGRWKVRVRRRGGEVVEREFDHLIDASGHNHYPRVPHWEGLDGWLQGGGQDGQNKREALHSIYYRDPNVYANRTVVIVGDGASGRDVALQVAPVARKTYHSINPNSTLPVAPPAIRKPRITRFNSSAVIFDDGTATFSADTLLLGTGYEVRVPFLSDGGALRTFPLSVNTSSVDGLTSNSYYIRPLYALSVPITSSLPPNALYFIGLPVHASNCASTTAQSIFAAHTIANSSLLPSRDEMLAGVLEREARLRQKGFNPLKTGHRFGDLAGRMESKDYEDELVAWLRARGARVRVGEPGRRDDGAFNEPWRRQSWSDLGLIVAGWKRVEKAGEAQVREWLDGVETEEEWADMMRRLAEWERKKQAEEGAALSPELSQVRPGEEDWWLETLY</sequence>
<dbReference type="AlphaFoldDB" id="A0A067M2P8"/>